<dbReference type="EMBL" id="CAFBNC010000179">
    <property type="protein sequence ID" value="CAB4956913.1"/>
    <property type="molecule type" value="Genomic_DNA"/>
</dbReference>
<feature type="transmembrane region" description="Helical" evidence="5">
    <location>
        <begin position="486"/>
        <end position="509"/>
    </location>
</feature>
<protein>
    <submittedName>
        <fullName evidence="8">Unannotated protein</fullName>
    </submittedName>
</protein>
<feature type="transmembrane region" description="Helical" evidence="5">
    <location>
        <begin position="417"/>
        <end position="444"/>
    </location>
</feature>
<evidence type="ECO:0000256" key="1">
    <source>
        <dbReference type="ARBA" id="ARBA00004141"/>
    </source>
</evidence>
<dbReference type="AlphaFoldDB" id="A0A6J7KPX7"/>
<feature type="transmembrane region" description="Helical" evidence="5">
    <location>
        <begin position="113"/>
        <end position="132"/>
    </location>
</feature>
<feature type="transmembrane region" description="Helical" evidence="5">
    <location>
        <begin position="355"/>
        <end position="377"/>
    </location>
</feature>
<dbReference type="EMBL" id="CAEMXZ010000046">
    <property type="protein sequence ID" value="CAB4323455.1"/>
    <property type="molecule type" value="Genomic_DNA"/>
</dbReference>
<keyword evidence="3 5" id="KW-1133">Transmembrane helix</keyword>
<keyword evidence="4 5" id="KW-0472">Membrane</keyword>
<evidence type="ECO:0000259" key="6">
    <source>
        <dbReference type="Pfam" id="PF13515"/>
    </source>
</evidence>
<gene>
    <name evidence="7" type="ORF">UFOPK1392_01210</name>
    <name evidence="8" type="ORF">UFOPK3733_02218</name>
</gene>
<sequence length="624" mass="66559">MRFDRIRRVFNVPANRSGVRFAITIVAVDLLVLALFGESSASILAALAVCIHLYFLDFDGDFGERFIGHAVATFVGAAAVALGVICASPLWLAVVVTILVSSAFAYLRLLRGYVSRSAVGLQGAFFFPLMISAHFDDLSSLLCGWSIGSGLSIIAALVVVPHRRSGQVRVLLASWLRAAGDLSRTVGAGEDPTPTVTALKASRDELLDHVTGSFSQPGAVGRRQRALAGMVSGARWSIPVAERLTTKQVTDASKLAETTALAFQAAADLVESGSLPSDLPDLPTARRNDLDLLSDQSPEFLASHYPIRVLSIGAMNQLYQAALSRRMNAPTPDIGHFDAMRPSRILRQNFRWKSLWLRNALRTGFGAAACVLIVRVVGLDHGLWVVLAALAVTQVTLSGATGAQAMLKMAAGATGGVLIAGSLAMLHLPYPVFLCALPVAAFLAKRVAGSNMTLAQLSYTQFALINFAVVTWPPNKGLEGARFQDILLGAAVAAGFSLLVFPSGVMSLLHRLRADSLESARRYLTASIYRVTEPSAGAIALREELLEDLGAYENALDAAFMHSTIRSPELMLLEEASATAHDLLLGGDACAELATIAHTESGFEPVARELSEWWGEFMASTSET</sequence>
<organism evidence="8">
    <name type="scientific">freshwater metagenome</name>
    <dbReference type="NCBI Taxonomy" id="449393"/>
    <lineage>
        <taxon>unclassified sequences</taxon>
        <taxon>metagenomes</taxon>
        <taxon>ecological metagenomes</taxon>
    </lineage>
</organism>
<evidence type="ECO:0000256" key="4">
    <source>
        <dbReference type="ARBA" id="ARBA00023136"/>
    </source>
</evidence>
<feature type="transmembrane region" description="Helical" evidence="5">
    <location>
        <begin position="138"/>
        <end position="160"/>
    </location>
</feature>
<evidence type="ECO:0000256" key="2">
    <source>
        <dbReference type="ARBA" id="ARBA00022692"/>
    </source>
</evidence>
<dbReference type="Pfam" id="PF13515">
    <property type="entry name" value="FUSC_2"/>
    <property type="match status" value="1"/>
</dbReference>
<name>A0A6J7KPX7_9ZZZZ</name>
<feature type="transmembrane region" description="Helical" evidence="5">
    <location>
        <begin position="456"/>
        <end position="474"/>
    </location>
</feature>
<feature type="transmembrane region" description="Helical" evidence="5">
    <location>
        <begin position="21"/>
        <end position="54"/>
    </location>
</feature>
<comment type="subcellular location">
    <subcellularLocation>
        <location evidence="1">Membrane</location>
        <topology evidence="1">Multi-pass membrane protein</topology>
    </subcellularLocation>
</comment>
<feature type="transmembrane region" description="Helical" evidence="5">
    <location>
        <begin position="74"/>
        <end position="101"/>
    </location>
</feature>
<dbReference type="GO" id="GO:0016020">
    <property type="term" value="C:membrane"/>
    <property type="evidence" value="ECO:0007669"/>
    <property type="project" value="UniProtKB-SubCell"/>
</dbReference>
<feature type="domain" description="Integral membrane bound transporter" evidence="6">
    <location>
        <begin position="370"/>
        <end position="494"/>
    </location>
</feature>
<evidence type="ECO:0000256" key="3">
    <source>
        <dbReference type="ARBA" id="ARBA00022989"/>
    </source>
</evidence>
<keyword evidence="2 5" id="KW-0812">Transmembrane</keyword>
<accession>A0A6J7KPX7</accession>
<dbReference type="InterPro" id="IPR049453">
    <property type="entry name" value="Memb_transporter_dom"/>
</dbReference>
<reference evidence="8" key="1">
    <citation type="submission" date="2020-05" db="EMBL/GenBank/DDBJ databases">
        <authorList>
            <person name="Chiriac C."/>
            <person name="Salcher M."/>
            <person name="Ghai R."/>
            <person name="Kavagutti S V."/>
        </authorList>
    </citation>
    <scope>NUCLEOTIDE SEQUENCE</scope>
</reference>
<evidence type="ECO:0000256" key="5">
    <source>
        <dbReference type="SAM" id="Phobius"/>
    </source>
</evidence>
<evidence type="ECO:0000313" key="8">
    <source>
        <dbReference type="EMBL" id="CAB4956913.1"/>
    </source>
</evidence>
<feature type="transmembrane region" description="Helical" evidence="5">
    <location>
        <begin position="383"/>
        <end position="405"/>
    </location>
</feature>
<proteinExistence type="predicted"/>
<evidence type="ECO:0000313" key="7">
    <source>
        <dbReference type="EMBL" id="CAB4323455.1"/>
    </source>
</evidence>